<dbReference type="Proteomes" id="UP001149813">
    <property type="component" value="Unassembled WGS sequence"/>
</dbReference>
<dbReference type="EMBL" id="JANBOJ010000594">
    <property type="protein sequence ID" value="KAJ1718886.1"/>
    <property type="molecule type" value="Genomic_DNA"/>
</dbReference>
<evidence type="ECO:0000256" key="1">
    <source>
        <dbReference type="SAM" id="Coils"/>
    </source>
</evidence>
<comment type="caution">
    <text evidence="2">The sequence shown here is derived from an EMBL/GenBank/DDBJ whole genome shotgun (WGS) entry which is preliminary data.</text>
</comment>
<gene>
    <name evidence="2" type="ORF">LPJ53_006240</name>
</gene>
<accession>A0A9W8CNV5</accession>
<proteinExistence type="predicted"/>
<sequence>MKDEAALKESIERLERQYSDQAQQADDRLEAIERGFEDMKGMIVALLRASGGRR</sequence>
<protein>
    <submittedName>
        <fullName evidence="2">Uncharacterized protein</fullName>
    </submittedName>
</protein>
<evidence type="ECO:0000313" key="3">
    <source>
        <dbReference type="Proteomes" id="UP001149813"/>
    </source>
</evidence>
<dbReference type="AlphaFoldDB" id="A0A9W8CNV5"/>
<organism evidence="2 3">
    <name type="scientific">Coemansia erecta</name>
    <dbReference type="NCBI Taxonomy" id="147472"/>
    <lineage>
        <taxon>Eukaryota</taxon>
        <taxon>Fungi</taxon>
        <taxon>Fungi incertae sedis</taxon>
        <taxon>Zoopagomycota</taxon>
        <taxon>Kickxellomycotina</taxon>
        <taxon>Kickxellomycetes</taxon>
        <taxon>Kickxellales</taxon>
        <taxon>Kickxellaceae</taxon>
        <taxon>Coemansia</taxon>
    </lineage>
</organism>
<name>A0A9W8CNV5_9FUNG</name>
<feature type="non-terminal residue" evidence="2">
    <location>
        <position position="54"/>
    </location>
</feature>
<reference evidence="2" key="1">
    <citation type="submission" date="2022-07" db="EMBL/GenBank/DDBJ databases">
        <title>Phylogenomic reconstructions and comparative analyses of Kickxellomycotina fungi.</title>
        <authorList>
            <person name="Reynolds N.K."/>
            <person name="Stajich J.E."/>
            <person name="Barry K."/>
            <person name="Grigoriev I.V."/>
            <person name="Crous P."/>
            <person name="Smith M.E."/>
        </authorList>
    </citation>
    <scope>NUCLEOTIDE SEQUENCE</scope>
    <source>
        <strain evidence="2">NBRC 32514</strain>
    </source>
</reference>
<evidence type="ECO:0000313" key="2">
    <source>
        <dbReference type="EMBL" id="KAJ1718886.1"/>
    </source>
</evidence>
<feature type="coiled-coil region" evidence="1">
    <location>
        <begin position="4"/>
        <end position="31"/>
    </location>
</feature>
<keyword evidence="1" id="KW-0175">Coiled coil</keyword>
<keyword evidence="3" id="KW-1185">Reference proteome</keyword>